<organism evidence="3 4">
    <name type="scientific">Kitasatospora setae (strain ATCC 33774 / DSM 43861 / JCM 3304 / KCC A-0304 / NBRC 14216 / KM-6054)</name>
    <name type="common">Streptomyces setae</name>
    <dbReference type="NCBI Taxonomy" id="452652"/>
    <lineage>
        <taxon>Bacteria</taxon>
        <taxon>Bacillati</taxon>
        <taxon>Actinomycetota</taxon>
        <taxon>Actinomycetes</taxon>
        <taxon>Kitasatosporales</taxon>
        <taxon>Streptomycetaceae</taxon>
        <taxon>Kitasatospora</taxon>
    </lineage>
</organism>
<dbReference type="AlphaFoldDB" id="E4NI02"/>
<reference evidence="3 4" key="1">
    <citation type="journal article" date="2010" name="DNA Res.">
        <title>Genome sequence of Kitasatospora setae NBRC 14216T: an evolutionary snapshot of the family Streptomycetaceae.</title>
        <authorList>
            <person name="Ichikawa N."/>
            <person name="Oguchi A."/>
            <person name="Ikeda H."/>
            <person name="Ishikawa J."/>
            <person name="Kitani S."/>
            <person name="Watanabe Y."/>
            <person name="Nakamura S."/>
            <person name="Katano Y."/>
            <person name="Kishi E."/>
            <person name="Sasagawa M."/>
            <person name="Ankai A."/>
            <person name="Fukui S."/>
            <person name="Hashimoto Y."/>
            <person name="Kamata S."/>
            <person name="Otoguro M."/>
            <person name="Tanikawa S."/>
            <person name="Nihira T."/>
            <person name="Horinouchi S."/>
            <person name="Ohnishi Y."/>
            <person name="Hayakawa M."/>
            <person name="Kuzuyama T."/>
            <person name="Arisawa A."/>
            <person name="Nomoto F."/>
            <person name="Miura H."/>
            <person name="Takahashi Y."/>
            <person name="Fujita N."/>
        </authorList>
    </citation>
    <scope>NUCLEOTIDE SEQUENCE [LARGE SCALE GENOMIC DNA]</scope>
    <source>
        <strain evidence="4">ATCC 33774 / DSM 43861 / JCM 3304 / KCC A-0304 / NBRC 14216 / KM-6054</strain>
    </source>
</reference>
<name>E4NI02_KITSK</name>
<evidence type="ECO:0000313" key="3">
    <source>
        <dbReference type="EMBL" id="BAJ31132.1"/>
    </source>
</evidence>
<keyword evidence="2" id="KW-0812">Transmembrane</keyword>
<accession>E4NI02</accession>
<proteinExistence type="predicted"/>
<gene>
    <name evidence="3" type="ordered locus">KSE_53570</name>
</gene>
<dbReference type="Proteomes" id="UP000007076">
    <property type="component" value="Chromosome"/>
</dbReference>
<dbReference type="STRING" id="452652.KSE_53570"/>
<sequence length="306" mass="31655">MNGTGEGTRGDGAMWVELGLAGAAAEVAVGPVPVDGIVAGGRRIRRRRRTAVGALALAAVTVLGGGAAAGLPGAPGGAGTAREIGPAALGGPASPSGPASAPASAPTAVRDPLTPVRVLIGQGVVDGREWQLWEALWPLAPQERAYEQALAVWQERHAVDPGLEAPTEAYVRQYWQPGEDVVNTYATLDGVRQKDDEQGGYPAPGHLEPWMADTFSGGLLAARDKDFRPGPLPVTLAVLALGPGIDKTVVTWTDGTVSELRPVTVGDSPYRRLVVAERPGVKVASWGFYDRSGAALPNAGEKMLTE</sequence>
<dbReference type="RefSeq" id="WP_014138429.1">
    <property type="nucleotide sequence ID" value="NC_016109.1"/>
</dbReference>
<dbReference type="HOGENOM" id="CLU_905462_0_0_11"/>
<dbReference type="KEGG" id="ksk:KSE_53570"/>
<evidence type="ECO:0000256" key="1">
    <source>
        <dbReference type="SAM" id="MobiDB-lite"/>
    </source>
</evidence>
<keyword evidence="4" id="KW-1185">Reference proteome</keyword>
<feature type="transmembrane region" description="Helical" evidence="2">
    <location>
        <begin position="51"/>
        <end position="71"/>
    </location>
</feature>
<feature type="region of interest" description="Disordered" evidence="1">
    <location>
        <begin position="73"/>
        <end position="108"/>
    </location>
</feature>
<dbReference type="eggNOG" id="ENOG5031DCC">
    <property type="taxonomic scope" value="Bacteria"/>
</dbReference>
<feature type="compositionally biased region" description="Low complexity" evidence="1">
    <location>
        <begin position="80"/>
        <end position="106"/>
    </location>
</feature>
<evidence type="ECO:0000313" key="4">
    <source>
        <dbReference type="Proteomes" id="UP000007076"/>
    </source>
</evidence>
<keyword evidence="2" id="KW-1133">Transmembrane helix</keyword>
<evidence type="ECO:0000256" key="2">
    <source>
        <dbReference type="SAM" id="Phobius"/>
    </source>
</evidence>
<dbReference type="EMBL" id="AP010968">
    <property type="protein sequence ID" value="BAJ31132.1"/>
    <property type="molecule type" value="Genomic_DNA"/>
</dbReference>
<keyword evidence="2" id="KW-0472">Membrane</keyword>
<dbReference type="PATRIC" id="fig|452652.3.peg.5352"/>
<protein>
    <submittedName>
        <fullName evidence="3">Uncharacterized protein</fullName>
    </submittedName>
</protein>